<dbReference type="OrthoDB" id="1683771at2"/>
<reference evidence="1 2" key="1">
    <citation type="journal article" date="2015" name="PLoS ONE">
        <title>Genome Sequence of Bacillus endophyticus and Analysis of Its Companion Mechanism in the Ketogulonigenium vulgare-Bacillus Strain Consortium.</title>
        <authorList>
            <person name="Jia N."/>
            <person name="Du J."/>
            <person name="Ding M.Z."/>
            <person name="Gao F."/>
            <person name="Yuan Y.J."/>
        </authorList>
    </citation>
    <scope>NUCLEOTIDE SEQUENCE [LARGE SCALE GENOMIC DNA]</scope>
    <source>
        <strain evidence="1 2">Hbe603</strain>
    </source>
</reference>
<dbReference type="AlphaFoldDB" id="A0A1X7EKY5"/>
<dbReference type="Proteomes" id="UP000036202">
    <property type="component" value="Chromosome"/>
</dbReference>
<dbReference type="PATRIC" id="fig|135735.6.peg.2881"/>
<name>A0A1X7EKY5_9BACI</name>
<evidence type="ECO:0000313" key="2">
    <source>
        <dbReference type="Proteomes" id="UP000036202"/>
    </source>
</evidence>
<evidence type="ECO:0000313" key="1">
    <source>
        <dbReference type="EMBL" id="AKO93030.1"/>
    </source>
</evidence>
<organism evidence="1 2">
    <name type="scientific">Priestia filamentosa</name>
    <dbReference type="NCBI Taxonomy" id="1402861"/>
    <lineage>
        <taxon>Bacteria</taxon>
        <taxon>Bacillati</taxon>
        <taxon>Bacillota</taxon>
        <taxon>Bacilli</taxon>
        <taxon>Bacillales</taxon>
        <taxon>Bacillaceae</taxon>
        <taxon>Priestia</taxon>
    </lineage>
</organism>
<reference evidence="2" key="2">
    <citation type="submission" date="2015-06" db="EMBL/GenBank/DDBJ databases">
        <title>Genome Sequence of Bacillus endophyticus and Analysis of its Companion Mechanism in the Ketogulonigenium vulgare-Bacillus strain Consortium.</title>
        <authorList>
            <person name="Jia N."/>
            <person name="Du J."/>
            <person name="Ding M.-Z."/>
            <person name="Gao F."/>
            <person name="Yuan Y.-J."/>
        </authorList>
    </citation>
    <scope>NUCLEOTIDE SEQUENCE [LARGE SCALE GENOMIC DNA]</scope>
    <source>
        <strain evidence="2">Hbe603</strain>
    </source>
</reference>
<protein>
    <submittedName>
        <fullName evidence="1">Uncharacterized protein</fullName>
    </submittedName>
</protein>
<dbReference type="GeneID" id="93701849"/>
<dbReference type="KEGG" id="beo:BEH_13625"/>
<dbReference type="EMBL" id="CP011974">
    <property type="protein sequence ID" value="AKO93030.1"/>
    <property type="molecule type" value="Genomic_DNA"/>
</dbReference>
<dbReference type="RefSeq" id="WP_040057379.1">
    <property type="nucleotide sequence ID" value="NZ_CP011974.1"/>
</dbReference>
<keyword evidence="2" id="KW-1185">Reference proteome</keyword>
<proteinExistence type="predicted"/>
<gene>
    <name evidence="1" type="ORF">BEH_13625</name>
</gene>
<sequence length="162" mass="19100">MAHYSKKKTFSLAMIIIPWLTVPFMGKKSFLRFLPVASFINLFLSLLSLKANKRKWWMNKNPLSPGSVDFSYILGPYYVATLWIFKLTYGNFPKYLLTNMILDFINAFPFASIWEKVGIFKFQKMKHLTWYFVCVFLAVLIYGYQYLVEQAIRQTNNSQSKL</sequence>
<accession>A0A0H4KHF2</accession>
<accession>A0A1X7EKY5</accession>